<proteinExistence type="inferred from homology"/>
<keyword evidence="8 10" id="KW-0131">Cell cycle</keyword>
<dbReference type="InterPro" id="IPR005863">
    <property type="entry name" value="UDP-N-AcMur_synth"/>
</dbReference>
<dbReference type="AlphaFoldDB" id="A0A4S3PNF1"/>
<evidence type="ECO:0000259" key="12">
    <source>
        <dbReference type="Pfam" id="PF01225"/>
    </source>
</evidence>
<evidence type="ECO:0000256" key="3">
    <source>
        <dbReference type="ARBA" id="ARBA00022618"/>
    </source>
</evidence>
<dbReference type="RefSeq" id="WP_136381277.1">
    <property type="nucleotide sequence ID" value="NZ_SLUB01000052.1"/>
</dbReference>
<name>A0A4S3PNF1_9BACI</name>
<dbReference type="GO" id="GO:0009252">
    <property type="term" value="P:peptidoglycan biosynthetic process"/>
    <property type="evidence" value="ECO:0007669"/>
    <property type="project" value="UniProtKB-UniRule"/>
</dbReference>
<dbReference type="GO" id="GO:0008360">
    <property type="term" value="P:regulation of cell shape"/>
    <property type="evidence" value="ECO:0007669"/>
    <property type="project" value="UniProtKB-KW"/>
</dbReference>
<dbReference type="GO" id="GO:0005737">
    <property type="term" value="C:cytoplasm"/>
    <property type="evidence" value="ECO:0007669"/>
    <property type="project" value="UniProtKB-SubCell"/>
</dbReference>
<keyword evidence="4 10" id="KW-0547">Nucleotide-binding</keyword>
<comment type="subcellular location">
    <subcellularLocation>
        <location evidence="10 11">Cytoplasm</location>
    </subcellularLocation>
</comment>
<evidence type="ECO:0000256" key="6">
    <source>
        <dbReference type="ARBA" id="ARBA00022960"/>
    </source>
</evidence>
<evidence type="ECO:0000313" key="16">
    <source>
        <dbReference type="Proteomes" id="UP000306477"/>
    </source>
</evidence>
<dbReference type="OrthoDB" id="9801978at2"/>
<dbReference type="Proteomes" id="UP000306477">
    <property type="component" value="Unassembled WGS sequence"/>
</dbReference>
<dbReference type="Pfam" id="PF08245">
    <property type="entry name" value="Mur_ligase_M"/>
    <property type="match status" value="1"/>
</dbReference>
<comment type="catalytic activity">
    <reaction evidence="10 11">
        <text>D-alanyl-D-alanine + UDP-N-acetyl-alpha-D-muramoyl-L-alanyl-gamma-D-glutamyl-meso-2,6-diaminopimelate + ATP = UDP-N-acetyl-alpha-D-muramoyl-L-alanyl-gamma-D-glutamyl-meso-2,6-diaminopimeloyl-D-alanyl-D-alanine + ADP + phosphate + H(+)</text>
        <dbReference type="Rhea" id="RHEA:28374"/>
        <dbReference type="ChEBI" id="CHEBI:15378"/>
        <dbReference type="ChEBI" id="CHEBI:30616"/>
        <dbReference type="ChEBI" id="CHEBI:43474"/>
        <dbReference type="ChEBI" id="CHEBI:57822"/>
        <dbReference type="ChEBI" id="CHEBI:61386"/>
        <dbReference type="ChEBI" id="CHEBI:83905"/>
        <dbReference type="ChEBI" id="CHEBI:456216"/>
        <dbReference type="EC" id="6.3.2.10"/>
    </reaction>
</comment>
<comment type="caution">
    <text evidence="15">The sequence shown here is derived from an EMBL/GenBank/DDBJ whole genome shotgun (WGS) entry which is preliminary data.</text>
</comment>
<keyword evidence="1 10" id="KW-0963">Cytoplasm</keyword>
<reference evidence="15 16" key="1">
    <citation type="journal article" date="2019" name="Indoor Air">
        <title>Impacts of indoor surface finishes on bacterial viability.</title>
        <authorList>
            <person name="Hu J."/>
            <person name="Maamar S.B."/>
            <person name="Glawe A.J."/>
            <person name="Gottel N."/>
            <person name="Gilbert J.A."/>
            <person name="Hartmann E.M."/>
        </authorList>
    </citation>
    <scope>NUCLEOTIDE SEQUENCE [LARGE SCALE GENOMIC DNA]</scope>
    <source>
        <strain evidence="15 16">AF060A6</strain>
    </source>
</reference>
<keyword evidence="16" id="KW-1185">Reference proteome</keyword>
<evidence type="ECO:0000256" key="4">
    <source>
        <dbReference type="ARBA" id="ARBA00022741"/>
    </source>
</evidence>
<dbReference type="GO" id="GO:0008766">
    <property type="term" value="F:UDP-N-acetylmuramoylalanyl-D-glutamyl-2,6-diaminopimelate-D-alanyl-D-alanine ligase activity"/>
    <property type="evidence" value="ECO:0007669"/>
    <property type="project" value="RHEA"/>
</dbReference>
<dbReference type="SUPFAM" id="SSF63418">
    <property type="entry name" value="MurE/MurF N-terminal domain"/>
    <property type="match status" value="1"/>
</dbReference>
<dbReference type="Pfam" id="PF02875">
    <property type="entry name" value="Mur_ligase_C"/>
    <property type="match status" value="1"/>
</dbReference>
<dbReference type="EMBL" id="SLUB01000052">
    <property type="protein sequence ID" value="THE10202.1"/>
    <property type="molecule type" value="Genomic_DNA"/>
</dbReference>
<organism evidence="15 16">
    <name type="scientific">Bacillus timonensis</name>
    <dbReference type="NCBI Taxonomy" id="1033734"/>
    <lineage>
        <taxon>Bacteria</taxon>
        <taxon>Bacillati</taxon>
        <taxon>Bacillota</taxon>
        <taxon>Bacilli</taxon>
        <taxon>Bacillales</taxon>
        <taxon>Bacillaceae</taxon>
        <taxon>Bacillus</taxon>
    </lineage>
</organism>
<evidence type="ECO:0000256" key="1">
    <source>
        <dbReference type="ARBA" id="ARBA00022490"/>
    </source>
</evidence>
<keyword evidence="9 10" id="KW-0961">Cell wall biogenesis/degradation</keyword>
<dbReference type="GO" id="GO:0071555">
    <property type="term" value="P:cell wall organization"/>
    <property type="evidence" value="ECO:0007669"/>
    <property type="project" value="UniProtKB-KW"/>
</dbReference>
<dbReference type="UniPathway" id="UPA00219"/>
<comment type="pathway">
    <text evidence="10 11">Cell wall biogenesis; peptidoglycan biosynthesis.</text>
</comment>
<dbReference type="EC" id="6.3.2.10" evidence="10 11"/>
<accession>A0A4S3PNF1</accession>
<dbReference type="PANTHER" id="PTHR43024:SF1">
    <property type="entry name" value="UDP-N-ACETYLMURAMOYL-TRIPEPTIDE--D-ALANYL-D-ALANINE LIGASE"/>
    <property type="match status" value="1"/>
</dbReference>
<feature type="domain" description="Mur ligase C-terminal" evidence="13">
    <location>
        <begin position="318"/>
        <end position="444"/>
    </location>
</feature>
<feature type="domain" description="Mur ligase central" evidence="14">
    <location>
        <begin position="111"/>
        <end position="296"/>
    </location>
</feature>
<dbReference type="STRING" id="1033734.GCA_000285535_04329"/>
<dbReference type="InterPro" id="IPR013221">
    <property type="entry name" value="Mur_ligase_cen"/>
</dbReference>
<evidence type="ECO:0000259" key="13">
    <source>
        <dbReference type="Pfam" id="PF02875"/>
    </source>
</evidence>
<keyword evidence="5 10" id="KW-0067">ATP-binding</keyword>
<dbReference type="PANTHER" id="PTHR43024">
    <property type="entry name" value="UDP-N-ACETYLMURAMOYL-TRIPEPTIDE--D-ALANYL-D-ALANINE LIGASE"/>
    <property type="match status" value="1"/>
</dbReference>
<evidence type="ECO:0000256" key="9">
    <source>
        <dbReference type="ARBA" id="ARBA00023316"/>
    </source>
</evidence>
<comment type="similarity">
    <text evidence="10">Belongs to the MurCDEF family. MurF subfamily.</text>
</comment>
<dbReference type="InterPro" id="IPR051046">
    <property type="entry name" value="MurCDEF_CellWall_CoF430Synth"/>
</dbReference>
<feature type="binding site" evidence="10">
    <location>
        <begin position="113"/>
        <end position="119"/>
    </location>
    <ligand>
        <name>ATP</name>
        <dbReference type="ChEBI" id="CHEBI:30616"/>
    </ligand>
</feature>
<dbReference type="Pfam" id="PF01225">
    <property type="entry name" value="Mur_ligase"/>
    <property type="match status" value="1"/>
</dbReference>
<evidence type="ECO:0000256" key="7">
    <source>
        <dbReference type="ARBA" id="ARBA00022984"/>
    </source>
</evidence>
<dbReference type="InterPro" id="IPR036615">
    <property type="entry name" value="Mur_ligase_C_dom_sf"/>
</dbReference>
<comment type="function">
    <text evidence="10 11">Involved in cell wall formation. Catalyzes the final step in the synthesis of UDP-N-acetylmuramoyl-pentapeptide, the precursor of murein.</text>
</comment>
<dbReference type="InterPro" id="IPR004101">
    <property type="entry name" value="Mur_ligase_C"/>
</dbReference>
<evidence type="ECO:0000256" key="2">
    <source>
        <dbReference type="ARBA" id="ARBA00022598"/>
    </source>
</evidence>
<dbReference type="InterPro" id="IPR000713">
    <property type="entry name" value="Mur_ligase_N"/>
</dbReference>
<dbReference type="SUPFAM" id="SSF53623">
    <property type="entry name" value="MurD-like peptide ligases, catalytic domain"/>
    <property type="match status" value="1"/>
</dbReference>
<gene>
    <name evidence="10" type="primary">murF</name>
    <name evidence="15" type="ORF">E1I69_19685</name>
</gene>
<dbReference type="Gene3D" id="3.40.1190.10">
    <property type="entry name" value="Mur-like, catalytic domain"/>
    <property type="match status" value="1"/>
</dbReference>
<sequence length="457" mass="50606">MIKKILAQIEQMAKGEKLDPQHQNVVIEGVSIDTRTISPGNLYIPIIGETFNGHQFVNAAIENGAAAVLWGSDQPNPPQQIPVIFVKDTLEALQTLAKSYRDELTMKVVGITGSNGKTTTKDMVTAVLSTSMRVQKTEGNLNNQIGMPLTILRLKEDTEVAVLEMGMSAFGEIEFLTRLARPDVAVITNIGESHMMELGSREGIAKAKLEIVAGLSKEGLLIYQGDEPLLKERVKSMDIVTTTFGDSQQNDLYPLEIKQENEGTYFSINEQEKTEFYVPVLGKHNVNNAMAAIAVARHFGLSWDKIESGLKQIKITNMRLELIEGINGTKLINDAYNASPLSMKAAISLVHDLQTTGKKIVVLGDMLELGENEIEYHKEVGRFIQPDKVDYVLTYGRLGEHIASGARDQFAQDRVFAYQDKEQLIVALRKYLSEGDIVLVKGSRGMKLEEVILAFKK</sequence>
<keyword evidence="2 10" id="KW-0436">Ligase</keyword>
<dbReference type="NCBIfam" id="TIGR01143">
    <property type="entry name" value="murF"/>
    <property type="match status" value="1"/>
</dbReference>
<dbReference type="GO" id="GO:0005524">
    <property type="term" value="F:ATP binding"/>
    <property type="evidence" value="ECO:0007669"/>
    <property type="project" value="UniProtKB-UniRule"/>
</dbReference>
<evidence type="ECO:0000256" key="10">
    <source>
        <dbReference type="HAMAP-Rule" id="MF_02019"/>
    </source>
</evidence>
<dbReference type="HAMAP" id="MF_02019">
    <property type="entry name" value="MurF"/>
    <property type="match status" value="1"/>
</dbReference>
<dbReference type="InterPro" id="IPR035911">
    <property type="entry name" value="MurE/MurF_N"/>
</dbReference>
<dbReference type="Gene3D" id="3.90.190.20">
    <property type="entry name" value="Mur ligase, C-terminal domain"/>
    <property type="match status" value="1"/>
</dbReference>
<keyword evidence="7 10" id="KW-0573">Peptidoglycan synthesis</keyword>
<protein>
    <recommendedName>
        <fullName evidence="10 11">UDP-N-acetylmuramoyl-tripeptide--D-alanyl-D-alanine ligase</fullName>
        <ecNumber evidence="10 11">6.3.2.10</ecNumber>
    </recommendedName>
    <alternativeName>
        <fullName evidence="10">D-alanyl-D-alanine-adding enzyme</fullName>
    </alternativeName>
</protein>
<evidence type="ECO:0000256" key="11">
    <source>
        <dbReference type="RuleBase" id="RU004136"/>
    </source>
</evidence>
<feature type="domain" description="Mur ligase N-terminal catalytic" evidence="12">
    <location>
        <begin position="27"/>
        <end position="101"/>
    </location>
</feature>
<evidence type="ECO:0000256" key="8">
    <source>
        <dbReference type="ARBA" id="ARBA00023306"/>
    </source>
</evidence>
<dbReference type="SUPFAM" id="SSF53244">
    <property type="entry name" value="MurD-like peptide ligases, peptide-binding domain"/>
    <property type="match status" value="1"/>
</dbReference>
<dbReference type="InterPro" id="IPR036565">
    <property type="entry name" value="Mur-like_cat_sf"/>
</dbReference>
<evidence type="ECO:0000259" key="14">
    <source>
        <dbReference type="Pfam" id="PF08245"/>
    </source>
</evidence>
<evidence type="ECO:0000256" key="5">
    <source>
        <dbReference type="ARBA" id="ARBA00022840"/>
    </source>
</evidence>
<evidence type="ECO:0000313" key="15">
    <source>
        <dbReference type="EMBL" id="THE10202.1"/>
    </source>
</evidence>
<keyword evidence="6 10" id="KW-0133">Cell shape</keyword>
<dbReference type="Gene3D" id="3.40.1390.10">
    <property type="entry name" value="MurE/MurF, N-terminal domain"/>
    <property type="match status" value="1"/>
</dbReference>
<keyword evidence="3 10" id="KW-0132">Cell division</keyword>
<dbReference type="GO" id="GO:0051301">
    <property type="term" value="P:cell division"/>
    <property type="evidence" value="ECO:0007669"/>
    <property type="project" value="UniProtKB-KW"/>
</dbReference>
<dbReference type="GO" id="GO:0047480">
    <property type="term" value="F:UDP-N-acetylmuramoyl-tripeptide-D-alanyl-D-alanine ligase activity"/>
    <property type="evidence" value="ECO:0007669"/>
    <property type="project" value="UniProtKB-UniRule"/>
</dbReference>